<evidence type="ECO:0000313" key="2">
    <source>
        <dbReference type="Proteomes" id="UP000481852"/>
    </source>
</evidence>
<gene>
    <name evidence="1" type="ORF">FYJ35_11110</name>
</gene>
<keyword evidence="2" id="KW-1185">Reference proteome</keyword>
<proteinExistence type="predicted"/>
<protein>
    <submittedName>
        <fullName evidence="1">Uncharacterized protein</fullName>
    </submittedName>
</protein>
<dbReference type="EMBL" id="VULZ01000013">
    <property type="protein sequence ID" value="MSS15576.1"/>
    <property type="molecule type" value="Genomic_DNA"/>
</dbReference>
<evidence type="ECO:0000313" key="1">
    <source>
        <dbReference type="EMBL" id="MSS15576.1"/>
    </source>
</evidence>
<dbReference type="RefSeq" id="WP_154526572.1">
    <property type="nucleotide sequence ID" value="NZ_VULZ01000013.1"/>
</dbReference>
<accession>A0A6L5X980</accession>
<name>A0A6L5X980_9FIRM</name>
<organism evidence="1 2">
    <name type="scientific">Porcincola intestinalis</name>
    <dbReference type="NCBI Taxonomy" id="2606632"/>
    <lineage>
        <taxon>Bacteria</taxon>
        <taxon>Bacillati</taxon>
        <taxon>Bacillota</taxon>
        <taxon>Clostridia</taxon>
        <taxon>Lachnospirales</taxon>
        <taxon>Lachnospiraceae</taxon>
        <taxon>Porcincola</taxon>
    </lineage>
</organism>
<dbReference type="Proteomes" id="UP000481852">
    <property type="component" value="Unassembled WGS sequence"/>
</dbReference>
<reference evidence="1 2" key="1">
    <citation type="submission" date="2019-08" db="EMBL/GenBank/DDBJ databases">
        <title>In-depth cultivation of the pig gut microbiome towards novel bacterial diversity and tailored functional studies.</title>
        <authorList>
            <person name="Wylensek D."/>
            <person name="Hitch T.C.A."/>
            <person name="Clavel T."/>
        </authorList>
    </citation>
    <scope>NUCLEOTIDE SEQUENCE [LARGE SCALE GENOMIC DNA]</scope>
    <source>
        <strain evidence="1 2">Oil+RF-744-WCA-WT-11</strain>
    </source>
</reference>
<dbReference type="AlphaFoldDB" id="A0A6L5X980"/>
<sequence length="80" mass="8409">MNKEPGKSAKAEAEITIKVDGQDVKMDYTGNMAGLLCAAMGIIQSVADKTGKNPEYILAAMLETEVMGGVKDTTTAQGKE</sequence>
<comment type="caution">
    <text evidence="1">The sequence shown here is derived from an EMBL/GenBank/DDBJ whole genome shotgun (WGS) entry which is preliminary data.</text>
</comment>